<accession>A0A1G8KLF7</accession>
<dbReference type="PANTHER" id="PTHR28629">
    <property type="entry name" value="TRIOKINASE/FMN CYCLASE"/>
    <property type="match status" value="1"/>
</dbReference>
<sequence>MNRVINHPDLVVEDMLKGIVAAHPELQATPDNPRVIKRSCAPVAGKVGIVTGGGSGHEPAFLGYVGENLVDAVAVGEIFSSPTAKSFFDAMKAADGGQGVACLYGNYAGDNMNVKMAIKMAERAGMTVRTVVANDDVPSAPKGDEAKRRGVAGEILMWKTAGACAALGGSLDEVIAVAQKTIDRTRSIGIGLSSCVIPAAGKANFHIEDGKMEVGIGHHGEPGTNVADTVSAEQMAKIMVGTVLPDLPFGRGDRVAVLISGLGATPLMEQYILYSGVEKALSEAGVTVAVPLVGNFFTSLEMMGVTLSVLQLDEELEKLITHPCASIGFNRK</sequence>
<dbReference type="AlphaFoldDB" id="A0A1G8KLF7"/>
<evidence type="ECO:0000313" key="2">
    <source>
        <dbReference type="EMBL" id="SDI44238.1"/>
    </source>
</evidence>
<dbReference type="RefSeq" id="WP_176785966.1">
    <property type="nucleotide sequence ID" value="NZ_FNCY01000019.1"/>
</dbReference>
<dbReference type="Gene3D" id="3.40.50.10440">
    <property type="entry name" value="Dihydroxyacetone kinase, domain 1"/>
    <property type="match status" value="1"/>
</dbReference>
<dbReference type="SUPFAM" id="SSF82549">
    <property type="entry name" value="DAK1/DegV-like"/>
    <property type="match status" value="1"/>
</dbReference>
<dbReference type="STRING" id="83767.SAMN05660652_03432"/>
<keyword evidence="3" id="KW-1185">Reference proteome</keyword>
<dbReference type="InterPro" id="IPR004006">
    <property type="entry name" value="DhaK_dom"/>
</dbReference>
<reference evidence="2 3" key="1">
    <citation type="submission" date="2016-10" db="EMBL/GenBank/DDBJ databases">
        <authorList>
            <person name="de Groot N.N."/>
        </authorList>
    </citation>
    <scope>NUCLEOTIDE SEQUENCE [LARGE SCALE GENOMIC DNA]</scope>
    <source>
        <strain evidence="2 3">DSM 5885</strain>
    </source>
</reference>
<gene>
    <name evidence="2" type="ORF">SAMN05660652_03432</name>
</gene>
<dbReference type="InterPro" id="IPR050861">
    <property type="entry name" value="Dihydroxyacetone_Kinase"/>
</dbReference>
<dbReference type="FunFam" id="3.40.50.10440:FF:000001">
    <property type="entry name" value="Dihydroxyacetone kinase, DhaK subunit"/>
    <property type="match status" value="1"/>
</dbReference>
<keyword evidence="2" id="KW-0418">Kinase</keyword>
<dbReference type="GO" id="GO:0005829">
    <property type="term" value="C:cytosol"/>
    <property type="evidence" value="ECO:0007669"/>
    <property type="project" value="TreeGrafter"/>
</dbReference>
<dbReference type="GO" id="GO:0019563">
    <property type="term" value="P:glycerol catabolic process"/>
    <property type="evidence" value="ECO:0007669"/>
    <property type="project" value="TreeGrafter"/>
</dbReference>
<keyword evidence="2" id="KW-0808">Transferase</keyword>
<dbReference type="Gene3D" id="3.30.1180.20">
    <property type="entry name" value="Dihydroxyacetone kinase, domain 2"/>
    <property type="match status" value="1"/>
</dbReference>
<dbReference type="Pfam" id="PF02733">
    <property type="entry name" value="Dak1"/>
    <property type="match status" value="1"/>
</dbReference>
<name>A0A1G8KLF7_9RHOO</name>
<proteinExistence type="predicted"/>
<feature type="domain" description="DhaK" evidence="1">
    <location>
        <begin position="7"/>
        <end position="329"/>
    </location>
</feature>
<dbReference type="PANTHER" id="PTHR28629:SF4">
    <property type="entry name" value="TRIOKINASE_FMN CYCLASE"/>
    <property type="match status" value="1"/>
</dbReference>
<dbReference type="GO" id="GO:0004371">
    <property type="term" value="F:glycerone kinase activity"/>
    <property type="evidence" value="ECO:0007669"/>
    <property type="project" value="InterPro"/>
</dbReference>
<evidence type="ECO:0000313" key="3">
    <source>
        <dbReference type="Proteomes" id="UP000198607"/>
    </source>
</evidence>
<organism evidence="2 3">
    <name type="scientific">Propionivibrio dicarboxylicus</name>
    <dbReference type="NCBI Taxonomy" id="83767"/>
    <lineage>
        <taxon>Bacteria</taxon>
        <taxon>Pseudomonadati</taxon>
        <taxon>Pseudomonadota</taxon>
        <taxon>Betaproteobacteria</taxon>
        <taxon>Rhodocyclales</taxon>
        <taxon>Rhodocyclaceae</taxon>
        <taxon>Propionivibrio</taxon>
    </lineage>
</organism>
<evidence type="ECO:0000259" key="1">
    <source>
        <dbReference type="PROSITE" id="PS51481"/>
    </source>
</evidence>
<protein>
    <submittedName>
        <fullName evidence="2">Dihydroxyacetone kinase, N-terminal domain</fullName>
    </submittedName>
</protein>
<dbReference type="Proteomes" id="UP000198607">
    <property type="component" value="Unassembled WGS sequence"/>
</dbReference>
<dbReference type="EMBL" id="FNCY01000019">
    <property type="protein sequence ID" value="SDI44238.1"/>
    <property type="molecule type" value="Genomic_DNA"/>
</dbReference>
<dbReference type="PROSITE" id="PS51481">
    <property type="entry name" value="DHAK"/>
    <property type="match status" value="1"/>
</dbReference>